<evidence type="ECO:0000256" key="13">
    <source>
        <dbReference type="ARBA" id="ARBA00022852"/>
    </source>
</evidence>
<dbReference type="InterPro" id="IPR002172">
    <property type="entry name" value="LDrepeatLR_classA_rpt"/>
</dbReference>
<keyword evidence="21" id="KW-1053">Target membrane</keyword>
<dbReference type="FunFam" id="2.20.100.10:FF:000002">
    <property type="entry name" value="Unc-5 netrin receptor C"/>
    <property type="match status" value="1"/>
</dbReference>
<dbReference type="PANTHER" id="PTHR45742">
    <property type="entry name" value="COMPLEMENT COMPONENT C6"/>
    <property type="match status" value="1"/>
</dbReference>
<dbReference type="InterPro" id="IPR023415">
    <property type="entry name" value="LDLR_class-A_CS"/>
</dbReference>
<keyword evidence="19" id="KW-0179">Complement alternate pathway</keyword>
<evidence type="ECO:0008006" key="28">
    <source>
        <dbReference type="Google" id="ProtNLM"/>
    </source>
</evidence>
<dbReference type="GO" id="GO:0044218">
    <property type="term" value="C:other organism cell membrane"/>
    <property type="evidence" value="ECO:0007669"/>
    <property type="project" value="UniProtKB-KW"/>
</dbReference>
<dbReference type="FunFam" id="4.10.400.10:FF:000065">
    <property type="entry name" value="Transmembrane protease serine 7"/>
    <property type="match status" value="1"/>
</dbReference>
<keyword evidence="10" id="KW-0812">Transmembrane</keyword>
<keyword evidence="7" id="KW-1052">Target cell membrane</keyword>
<dbReference type="InterPro" id="IPR020863">
    <property type="entry name" value="MACPF_CS"/>
</dbReference>
<keyword evidence="11" id="KW-0732">Signal</keyword>
<dbReference type="EMBL" id="QRBI01000102">
    <property type="protein sequence ID" value="RMC16660.1"/>
    <property type="molecule type" value="Genomic_DNA"/>
</dbReference>
<dbReference type="PROSITE" id="PS50092">
    <property type="entry name" value="TSP1"/>
    <property type="match status" value="3"/>
</dbReference>
<dbReference type="InterPro" id="IPR001862">
    <property type="entry name" value="MAC_perforin"/>
</dbReference>
<comment type="subcellular location">
    <subcellularLocation>
        <location evidence="2">Secreted</location>
    </subcellularLocation>
    <subcellularLocation>
        <location evidence="1">Target cell membrane</location>
        <topology evidence="1">Multi-pass membrane protein</topology>
    </subcellularLocation>
</comment>
<dbReference type="Pfam" id="PF21195">
    <property type="entry name" value="EGF_C8A_B_C6"/>
    <property type="match status" value="1"/>
</dbReference>
<evidence type="ECO:0000256" key="12">
    <source>
        <dbReference type="ARBA" id="ARBA00022737"/>
    </source>
</evidence>
<keyword evidence="15" id="KW-0180">Complement pathway</keyword>
<dbReference type="SUPFAM" id="SSF57535">
    <property type="entry name" value="Complement control module/SCR domain"/>
    <property type="match status" value="1"/>
</dbReference>
<dbReference type="InterPro" id="IPR000436">
    <property type="entry name" value="Sushi_SCR_CCP_dom"/>
</dbReference>
<dbReference type="Gene3D" id="4.10.400.10">
    <property type="entry name" value="Low-density Lipoprotein Receptor"/>
    <property type="match status" value="1"/>
</dbReference>
<dbReference type="GO" id="GO:0005576">
    <property type="term" value="C:extracellular region"/>
    <property type="evidence" value="ECO:0007669"/>
    <property type="project" value="UniProtKB-SubCell"/>
</dbReference>
<dbReference type="SMART" id="SM00457">
    <property type="entry name" value="MACPF"/>
    <property type="match status" value="1"/>
</dbReference>
<keyword evidence="6" id="KW-0245">EGF-like domain</keyword>
<evidence type="ECO:0000256" key="10">
    <source>
        <dbReference type="ARBA" id="ARBA00022692"/>
    </source>
</evidence>
<dbReference type="SMART" id="SM00192">
    <property type="entry name" value="LDLa"/>
    <property type="match status" value="1"/>
</dbReference>
<dbReference type="GO" id="GO:0006957">
    <property type="term" value="P:complement activation, alternative pathway"/>
    <property type="evidence" value="ECO:0007669"/>
    <property type="project" value="UniProtKB-KW"/>
</dbReference>
<evidence type="ECO:0000256" key="8">
    <source>
        <dbReference type="ARBA" id="ARBA00022588"/>
    </source>
</evidence>
<comment type="caution">
    <text evidence="26">The sequence shown here is derived from an EMBL/GenBank/DDBJ whole genome shotgun (WGS) entry which is preliminary data.</text>
</comment>
<keyword evidence="20" id="KW-0325">Glycoprotein</keyword>
<keyword evidence="13" id="KW-0204">Cytolysis</keyword>
<evidence type="ECO:0000256" key="16">
    <source>
        <dbReference type="ARBA" id="ARBA00023058"/>
    </source>
</evidence>
<evidence type="ECO:0000256" key="6">
    <source>
        <dbReference type="ARBA" id="ARBA00022536"/>
    </source>
</evidence>
<dbReference type="GO" id="GO:0006958">
    <property type="term" value="P:complement activation, classical pathway"/>
    <property type="evidence" value="ECO:0007669"/>
    <property type="project" value="UniProtKB-KW"/>
</dbReference>
<reference evidence="26 27" key="1">
    <citation type="submission" date="2018-07" db="EMBL/GenBank/DDBJ databases">
        <title>A high quality draft genome assembly of the barn swallow (H. rustica rustica).</title>
        <authorList>
            <person name="Formenti G."/>
            <person name="Chiara M."/>
            <person name="Poveda L."/>
            <person name="Francoijs K.-J."/>
            <person name="Bonisoli-Alquati A."/>
            <person name="Canova L."/>
            <person name="Gianfranceschi L."/>
            <person name="Horner D.S."/>
            <person name="Saino N."/>
        </authorList>
    </citation>
    <scope>NUCLEOTIDE SEQUENCE [LARGE SCALE GENOMIC DNA]</scope>
    <source>
        <strain evidence="26">Chelidonia</strain>
        <tissue evidence="26">Blood</tissue>
    </source>
</reference>
<evidence type="ECO:0000313" key="26">
    <source>
        <dbReference type="EMBL" id="RMC16660.1"/>
    </source>
</evidence>
<feature type="domain" description="MACPF" evidence="25">
    <location>
        <begin position="212"/>
        <end position="554"/>
    </location>
</feature>
<sequence>MVSSPRHHHEAHMQFVVPSLWCRDGSVEQPVKEKPWPWQPRVVPSLCANGTDFVECIKHKSGVYSYADVFCPTQKEREDKEDLWFQLEELKVYRMDTFAMGVTVPMHLVLLSLVIGSSQGCYCEHYPWGSWSACSQTCNFGTQTRHRQIRMDEYYTQNFCDQLCTKQESRTCNQQTCPINCQLGDFGPWSECDPCVNKQFRTRTLLRPSQFGGQACTEPLVDSRPCFPAKLCSIVEVDCKNKFQCENGRCISKTLECNGENDCGDNSDERNCGRKKTVCNRKYESIPGVQLIGSGFHILAGESRGEVLDNSFNGGQCTTVKRNETRKLYRVPANLEAVSFQNSNFIRVHKVISVANFTMKESDLQLSDGFLKALNHLPLEYNYALYSRIFDYFGTHYYTSGKMGGSYDILYQYSSEELQNSGLSIEESTECVRTETTKRVFFRKKKKVSTRCTTNRMTVTHEGSILESAERSVSLVKGGMSEYAAALAWEKKGAFPGHRVFTDWLESTKDNPVVIDFEVSPIVDLVRNVPCAVTKRRHLRRALREHAGRFDPCQCAPCPNNGRPVLSGTECLCLCPAGTYGTNCETRAPGYTSVAVDGRWGCWSEWSPCGASFKKRRTRACNNPSPMNGGKPCEGQWEEEEDCYVSVFTDRDAPCINDDEAKREENVLIGEPESGCSKPDPPEYGFVRNEKNQYAVGEEAEIACVSGHSLIGYQYLRCLPDQTWTQQHVECQHVQTEIRGICKPGQKQVGSQCVCMSPEEDCSHYSEDICVLHAVSEQNVTKPSCQYSAEMCLGVQSFHFMHAGPCRDNSNLDWAIERAKLSTNSLKKVPCGYDSCYDWEECQETQTQCSCLMPYQCPKEEIRPHCIQMETTGRKRTVSHCMLAAMKCAGIKLQVLEQGSCLP</sequence>
<organism evidence="26 27">
    <name type="scientific">Hirundo rustica rustica</name>
    <dbReference type="NCBI Taxonomy" id="333673"/>
    <lineage>
        <taxon>Eukaryota</taxon>
        <taxon>Metazoa</taxon>
        <taxon>Chordata</taxon>
        <taxon>Craniata</taxon>
        <taxon>Vertebrata</taxon>
        <taxon>Euteleostomi</taxon>
        <taxon>Archelosauria</taxon>
        <taxon>Archosauria</taxon>
        <taxon>Dinosauria</taxon>
        <taxon>Saurischia</taxon>
        <taxon>Theropoda</taxon>
        <taxon>Coelurosauria</taxon>
        <taxon>Aves</taxon>
        <taxon>Neognathae</taxon>
        <taxon>Neoaves</taxon>
        <taxon>Telluraves</taxon>
        <taxon>Australaves</taxon>
        <taxon>Passeriformes</taxon>
        <taxon>Sylvioidea</taxon>
        <taxon>Hirundinidae</taxon>
        <taxon>Hirundo</taxon>
    </lineage>
</organism>
<accession>A0A3M0L0Y0</accession>
<keyword evidence="4" id="KW-1134">Transmembrane beta strand</keyword>
<feature type="disulfide bond" evidence="22">
    <location>
        <begin position="257"/>
        <end position="272"/>
    </location>
</feature>
<dbReference type="PROSITE" id="PS00022">
    <property type="entry name" value="EGF_1"/>
    <property type="match status" value="1"/>
</dbReference>
<dbReference type="Gene3D" id="2.10.70.10">
    <property type="entry name" value="Complement Module, domain 1"/>
    <property type="match status" value="1"/>
</dbReference>
<evidence type="ECO:0000256" key="2">
    <source>
        <dbReference type="ARBA" id="ARBA00004613"/>
    </source>
</evidence>
<dbReference type="InterPro" id="IPR000884">
    <property type="entry name" value="TSP1_rpt"/>
</dbReference>
<comment type="similarity">
    <text evidence="3">Belongs to the complement C6/C7/C8/C9 family.</text>
</comment>
<dbReference type="InterPro" id="IPR000742">
    <property type="entry name" value="EGF"/>
</dbReference>
<evidence type="ECO:0000256" key="23">
    <source>
        <dbReference type="PROSITE-ProRule" id="PRU00302"/>
    </source>
</evidence>
<evidence type="ECO:0000256" key="9">
    <source>
        <dbReference type="ARBA" id="ARBA00022659"/>
    </source>
</evidence>
<dbReference type="InterPro" id="IPR020864">
    <property type="entry name" value="MACPF"/>
</dbReference>
<dbReference type="InterPro" id="IPR003884">
    <property type="entry name" value="FacI_MAC"/>
</dbReference>
<dbReference type="PROSITE" id="PS51412">
    <property type="entry name" value="MACPF_2"/>
    <property type="match status" value="1"/>
</dbReference>
<dbReference type="Pfam" id="PF21288">
    <property type="entry name" value="Kazal_C6"/>
    <property type="match status" value="1"/>
</dbReference>
<dbReference type="Pfam" id="PF00057">
    <property type="entry name" value="Ldl_recept_a"/>
    <property type="match status" value="1"/>
</dbReference>
<dbReference type="InterPro" id="IPR036055">
    <property type="entry name" value="LDL_receptor-like_sf"/>
</dbReference>
<dbReference type="InterPro" id="IPR048831">
    <property type="entry name" value="C8A_B_C6_EGF-like"/>
</dbReference>
<dbReference type="PROSITE" id="PS00279">
    <property type="entry name" value="MACPF_1"/>
    <property type="match status" value="1"/>
</dbReference>
<dbReference type="SUPFAM" id="SSF82895">
    <property type="entry name" value="TSP-1 type 1 repeat"/>
    <property type="match status" value="3"/>
</dbReference>
<protein>
    <recommendedName>
        <fullName evidence="28">Complement component C6</fullName>
    </recommendedName>
</protein>
<dbReference type="PROSITE" id="PS50068">
    <property type="entry name" value="LDLRA_2"/>
    <property type="match status" value="1"/>
</dbReference>
<keyword evidence="5" id="KW-0964">Secreted</keyword>
<keyword evidence="17" id="KW-0472">Membrane</keyword>
<dbReference type="PROSITE" id="PS50923">
    <property type="entry name" value="SUSHI"/>
    <property type="match status" value="1"/>
</dbReference>
<evidence type="ECO:0000313" key="27">
    <source>
        <dbReference type="Proteomes" id="UP000269221"/>
    </source>
</evidence>
<dbReference type="OrthoDB" id="9867095at2759"/>
<dbReference type="Gene3D" id="3.30.60.30">
    <property type="match status" value="2"/>
</dbReference>
<evidence type="ECO:0000256" key="4">
    <source>
        <dbReference type="ARBA" id="ARBA00022452"/>
    </source>
</evidence>
<keyword evidence="16" id="KW-0473">Membrane attack complex</keyword>
<name>A0A3M0L0Y0_HIRRU</name>
<dbReference type="InterPro" id="IPR048828">
    <property type="entry name" value="C6_KAZAL"/>
</dbReference>
<dbReference type="PANTHER" id="PTHR45742:SF4">
    <property type="entry name" value="COMPLEMENT COMPONENT C6"/>
    <property type="match status" value="1"/>
</dbReference>
<feature type="disulfide bond" evidence="22">
    <location>
        <begin position="245"/>
        <end position="263"/>
    </location>
</feature>
<proteinExistence type="inferred from homology"/>
<dbReference type="PROSITE" id="PS01209">
    <property type="entry name" value="LDLRA_1"/>
    <property type="match status" value="1"/>
</dbReference>
<feature type="domain" description="Sushi" evidence="24">
    <location>
        <begin position="674"/>
        <end position="733"/>
    </location>
</feature>
<dbReference type="InterPro" id="IPR036383">
    <property type="entry name" value="TSP1_rpt_sf"/>
</dbReference>
<dbReference type="SUPFAM" id="SSF57424">
    <property type="entry name" value="LDL receptor-like module"/>
    <property type="match status" value="1"/>
</dbReference>
<dbReference type="STRING" id="333673.A0A3M0L0Y0"/>
<keyword evidence="8" id="KW-0399">Innate immunity</keyword>
<evidence type="ECO:0000256" key="5">
    <source>
        <dbReference type="ARBA" id="ARBA00022525"/>
    </source>
</evidence>
<evidence type="ECO:0000256" key="22">
    <source>
        <dbReference type="PROSITE-ProRule" id="PRU00124"/>
    </source>
</evidence>
<keyword evidence="18 23" id="KW-1015">Disulfide bond</keyword>
<evidence type="ECO:0000259" key="25">
    <source>
        <dbReference type="PROSITE" id="PS51412"/>
    </source>
</evidence>
<dbReference type="Pfam" id="PF00090">
    <property type="entry name" value="TSP_1"/>
    <property type="match status" value="3"/>
</dbReference>
<evidence type="ECO:0000256" key="1">
    <source>
        <dbReference type="ARBA" id="ARBA00004276"/>
    </source>
</evidence>
<dbReference type="Proteomes" id="UP000269221">
    <property type="component" value="Unassembled WGS sequence"/>
</dbReference>
<keyword evidence="9 23" id="KW-0768">Sushi</keyword>
<gene>
    <name evidence="26" type="ORF">DUI87_06599</name>
</gene>
<evidence type="ECO:0000256" key="18">
    <source>
        <dbReference type="ARBA" id="ARBA00023157"/>
    </source>
</evidence>
<evidence type="ECO:0000256" key="17">
    <source>
        <dbReference type="ARBA" id="ARBA00023136"/>
    </source>
</evidence>
<dbReference type="Gene3D" id="2.20.100.10">
    <property type="entry name" value="Thrombospondin type-1 (TSP1) repeat"/>
    <property type="match status" value="3"/>
</dbReference>
<evidence type="ECO:0000256" key="21">
    <source>
        <dbReference type="ARBA" id="ARBA00023298"/>
    </source>
</evidence>
<dbReference type="CDD" id="cd00033">
    <property type="entry name" value="CCP"/>
    <property type="match status" value="1"/>
</dbReference>
<evidence type="ECO:0000256" key="19">
    <source>
        <dbReference type="ARBA" id="ARBA00023162"/>
    </source>
</evidence>
<comment type="caution">
    <text evidence="23">Lacks conserved residue(s) required for the propagation of feature annotation.</text>
</comment>
<feature type="disulfide bond" evidence="23">
    <location>
        <begin position="704"/>
        <end position="731"/>
    </location>
</feature>
<dbReference type="SMART" id="SM00209">
    <property type="entry name" value="TSP1"/>
    <property type="match status" value="3"/>
</dbReference>
<dbReference type="GO" id="GO:0005579">
    <property type="term" value="C:membrane attack complex"/>
    <property type="evidence" value="ECO:0007669"/>
    <property type="project" value="UniProtKB-KW"/>
</dbReference>
<evidence type="ECO:0000256" key="20">
    <source>
        <dbReference type="ARBA" id="ARBA00023180"/>
    </source>
</evidence>
<evidence type="ECO:0000259" key="24">
    <source>
        <dbReference type="PROSITE" id="PS50923"/>
    </source>
</evidence>
<dbReference type="SMART" id="SM00057">
    <property type="entry name" value="FIMAC"/>
    <property type="match status" value="2"/>
</dbReference>
<dbReference type="InterPro" id="IPR035976">
    <property type="entry name" value="Sushi/SCR/CCP_sf"/>
</dbReference>
<keyword evidence="12" id="KW-0677">Repeat</keyword>
<dbReference type="GO" id="GO:0031640">
    <property type="term" value="P:killing of cells of another organism"/>
    <property type="evidence" value="ECO:0007669"/>
    <property type="project" value="UniProtKB-KW"/>
</dbReference>
<dbReference type="Pfam" id="PF01823">
    <property type="entry name" value="MACPF"/>
    <property type="match status" value="1"/>
</dbReference>
<keyword evidence="27" id="KW-1185">Reference proteome</keyword>
<dbReference type="SMART" id="SM00032">
    <property type="entry name" value="CCP"/>
    <property type="match status" value="1"/>
</dbReference>
<evidence type="ECO:0000256" key="11">
    <source>
        <dbReference type="ARBA" id="ARBA00022729"/>
    </source>
</evidence>
<keyword evidence="14" id="KW-0391">Immunity</keyword>
<dbReference type="AlphaFoldDB" id="A0A3M0L0Y0"/>
<dbReference type="CDD" id="cd00112">
    <property type="entry name" value="LDLa"/>
    <property type="match status" value="1"/>
</dbReference>
<evidence type="ECO:0000256" key="7">
    <source>
        <dbReference type="ARBA" id="ARBA00022537"/>
    </source>
</evidence>
<evidence type="ECO:0000256" key="3">
    <source>
        <dbReference type="ARBA" id="ARBA00009214"/>
    </source>
</evidence>
<evidence type="ECO:0000256" key="14">
    <source>
        <dbReference type="ARBA" id="ARBA00022859"/>
    </source>
</evidence>
<evidence type="ECO:0000256" key="15">
    <source>
        <dbReference type="ARBA" id="ARBA00022875"/>
    </source>
</evidence>
<dbReference type="PRINTS" id="PR00764">
    <property type="entry name" value="COMPLEMENTC9"/>
</dbReference>